<dbReference type="CDD" id="cd16833">
    <property type="entry name" value="YfiH"/>
    <property type="match status" value="1"/>
</dbReference>
<evidence type="ECO:0000256" key="4">
    <source>
        <dbReference type="ARBA" id="ARBA00022723"/>
    </source>
</evidence>
<comment type="catalytic activity">
    <reaction evidence="1">
        <text>inosine + phosphate = alpha-D-ribose 1-phosphate + hypoxanthine</text>
        <dbReference type="Rhea" id="RHEA:27646"/>
        <dbReference type="ChEBI" id="CHEBI:17368"/>
        <dbReference type="ChEBI" id="CHEBI:17596"/>
        <dbReference type="ChEBI" id="CHEBI:43474"/>
        <dbReference type="ChEBI" id="CHEBI:57720"/>
        <dbReference type="EC" id="2.4.2.1"/>
    </reaction>
    <physiologicalReaction direction="left-to-right" evidence="1">
        <dbReference type="Rhea" id="RHEA:27647"/>
    </physiologicalReaction>
</comment>
<protein>
    <submittedName>
        <fullName evidence="10">Laccase</fullName>
    </submittedName>
</protein>
<evidence type="ECO:0000313" key="10">
    <source>
        <dbReference type="EMBL" id="RMX08340.1"/>
    </source>
</evidence>
<dbReference type="SUPFAM" id="SSF64438">
    <property type="entry name" value="CNF1/YfiH-like putative cysteine hydrolases"/>
    <property type="match status" value="1"/>
</dbReference>
<name>A0A3M6QZA3_9BURK</name>
<dbReference type="GO" id="GO:0017061">
    <property type="term" value="F:S-methyl-5-thioadenosine phosphorylase activity"/>
    <property type="evidence" value="ECO:0007669"/>
    <property type="project" value="UniProtKB-EC"/>
</dbReference>
<comment type="catalytic activity">
    <reaction evidence="8">
        <text>adenosine + phosphate = alpha-D-ribose 1-phosphate + adenine</text>
        <dbReference type="Rhea" id="RHEA:27642"/>
        <dbReference type="ChEBI" id="CHEBI:16335"/>
        <dbReference type="ChEBI" id="CHEBI:16708"/>
        <dbReference type="ChEBI" id="CHEBI:43474"/>
        <dbReference type="ChEBI" id="CHEBI:57720"/>
        <dbReference type="EC" id="2.4.2.1"/>
    </reaction>
    <physiologicalReaction direction="left-to-right" evidence="8">
        <dbReference type="Rhea" id="RHEA:27643"/>
    </physiologicalReaction>
</comment>
<evidence type="ECO:0000256" key="5">
    <source>
        <dbReference type="ARBA" id="ARBA00022801"/>
    </source>
</evidence>
<comment type="catalytic activity">
    <reaction evidence="9">
        <text>S-methyl-5'-thioadenosine + phosphate = 5-(methylsulfanyl)-alpha-D-ribose 1-phosphate + adenine</text>
        <dbReference type="Rhea" id="RHEA:11852"/>
        <dbReference type="ChEBI" id="CHEBI:16708"/>
        <dbReference type="ChEBI" id="CHEBI:17509"/>
        <dbReference type="ChEBI" id="CHEBI:43474"/>
        <dbReference type="ChEBI" id="CHEBI:58533"/>
        <dbReference type="EC" id="2.4.2.28"/>
    </reaction>
    <physiologicalReaction direction="left-to-right" evidence="9">
        <dbReference type="Rhea" id="RHEA:11853"/>
    </physiologicalReaction>
</comment>
<evidence type="ECO:0000256" key="8">
    <source>
        <dbReference type="ARBA" id="ARBA00048968"/>
    </source>
</evidence>
<sequence>MQNPSFAPMAPIIPDWPAPPHVKAFFSTRQGGCSQPPWDTLNLGSHVGDDPAAVARNRERLQQQIQAMSSAVASAPSAATPQAVFLEQVHGCETVVLDAPAGQQHQYQQMPPLMADAAVSRRVGTVCTIMVADCLPVLFAHRCLPVVAAAHAGWRGLAGTSGTGVLERCLARYAQTVAALAQAGSATRAGTGASPSVLDGLAEDTLVWLGPCIGPTAFEVGADVYQAFVQPGGLDTAVDAQAAGLFTASAGAADDRWLADLAGLARLRLQRLGLEQLHGNDGTLPWCTFSQPSRFFSHRRDAARLGASGRMAACIWLDAPAAAH</sequence>
<dbReference type="Proteomes" id="UP000278006">
    <property type="component" value="Unassembled WGS sequence"/>
</dbReference>
<gene>
    <name evidence="10" type="ORF">D8I35_04385</name>
</gene>
<keyword evidence="5" id="KW-0378">Hydrolase</keyword>
<evidence type="ECO:0000256" key="1">
    <source>
        <dbReference type="ARBA" id="ARBA00000553"/>
    </source>
</evidence>
<comment type="caution">
    <text evidence="10">The sequence shown here is derived from an EMBL/GenBank/DDBJ whole genome shotgun (WGS) entry which is preliminary data.</text>
</comment>
<accession>A0A3M6QZA3</accession>
<evidence type="ECO:0000256" key="7">
    <source>
        <dbReference type="ARBA" id="ARBA00047989"/>
    </source>
</evidence>
<reference evidence="10 11" key="1">
    <citation type="submission" date="2018-10" db="EMBL/GenBank/DDBJ databases">
        <title>Draft genome of Cortibacter populi DSM10536.</title>
        <authorList>
            <person name="Bernier A.-M."/>
            <person name="Bernard K."/>
        </authorList>
    </citation>
    <scope>NUCLEOTIDE SEQUENCE [LARGE SCALE GENOMIC DNA]</scope>
    <source>
        <strain evidence="10 11">DSM 105136</strain>
    </source>
</reference>
<dbReference type="GO" id="GO:0016787">
    <property type="term" value="F:hydrolase activity"/>
    <property type="evidence" value="ECO:0007669"/>
    <property type="project" value="UniProtKB-KW"/>
</dbReference>
<evidence type="ECO:0000256" key="2">
    <source>
        <dbReference type="ARBA" id="ARBA00007353"/>
    </source>
</evidence>
<dbReference type="EMBL" id="RDQO01000001">
    <property type="protein sequence ID" value="RMX08340.1"/>
    <property type="molecule type" value="Genomic_DNA"/>
</dbReference>
<dbReference type="InterPro" id="IPR011324">
    <property type="entry name" value="Cytotoxic_necrot_fac-like_cat"/>
</dbReference>
<evidence type="ECO:0000256" key="9">
    <source>
        <dbReference type="ARBA" id="ARBA00049893"/>
    </source>
</evidence>
<dbReference type="OrthoDB" id="4279at2"/>
<evidence type="ECO:0000313" key="11">
    <source>
        <dbReference type="Proteomes" id="UP000278006"/>
    </source>
</evidence>
<comment type="catalytic activity">
    <reaction evidence="7">
        <text>adenosine + H2O + H(+) = inosine + NH4(+)</text>
        <dbReference type="Rhea" id="RHEA:24408"/>
        <dbReference type="ChEBI" id="CHEBI:15377"/>
        <dbReference type="ChEBI" id="CHEBI:15378"/>
        <dbReference type="ChEBI" id="CHEBI:16335"/>
        <dbReference type="ChEBI" id="CHEBI:17596"/>
        <dbReference type="ChEBI" id="CHEBI:28938"/>
        <dbReference type="EC" id="3.5.4.4"/>
    </reaction>
    <physiologicalReaction direction="left-to-right" evidence="7">
        <dbReference type="Rhea" id="RHEA:24409"/>
    </physiologicalReaction>
</comment>
<organism evidence="10 11">
    <name type="scientific">Corticibacter populi</name>
    <dbReference type="NCBI Taxonomy" id="1550736"/>
    <lineage>
        <taxon>Bacteria</taxon>
        <taxon>Pseudomonadati</taxon>
        <taxon>Pseudomonadota</taxon>
        <taxon>Betaproteobacteria</taxon>
        <taxon>Burkholderiales</taxon>
        <taxon>Comamonadaceae</taxon>
        <taxon>Corticibacter</taxon>
    </lineage>
</organism>
<dbReference type="PANTHER" id="PTHR30616">
    <property type="entry name" value="UNCHARACTERIZED PROTEIN YFIH"/>
    <property type="match status" value="1"/>
</dbReference>
<keyword evidence="4" id="KW-0479">Metal-binding</keyword>
<keyword evidence="3" id="KW-0808">Transferase</keyword>
<keyword evidence="11" id="KW-1185">Reference proteome</keyword>
<dbReference type="PANTHER" id="PTHR30616:SF2">
    <property type="entry name" value="PURINE NUCLEOSIDE PHOSPHORYLASE LACC1"/>
    <property type="match status" value="1"/>
</dbReference>
<evidence type="ECO:0000256" key="6">
    <source>
        <dbReference type="ARBA" id="ARBA00022833"/>
    </source>
</evidence>
<dbReference type="InterPro" id="IPR038371">
    <property type="entry name" value="Cu_polyphenol_OxRdtase_sf"/>
</dbReference>
<dbReference type="RefSeq" id="WP_122226464.1">
    <property type="nucleotide sequence ID" value="NZ_RDQO01000001.1"/>
</dbReference>
<dbReference type="Pfam" id="PF02578">
    <property type="entry name" value="Cu-oxidase_4"/>
    <property type="match status" value="1"/>
</dbReference>
<keyword evidence="6" id="KW-0862">Zinc</keyword>
<dbReference type="Gene3D" id="3.60.140.10">
    <property type="entry name" value="CNF1/YfiH-like putative cysteine hydrolases"/>
    <property type="match status" value="1"/>
</dbReference>
<comment type="similarity">
    <text evidence="2">Belongs to the purine nucleoside phosphorylase YfiH/LACC1 family.</text>
</comment>
<dbReference type="GO" id="GO:0005507">
    <property type="term" value="F:copper ion binding"/>
    <property type="evidence" value="ECO:0007669"/>
    <property type="project" value="TreeGrafter"/>
</dbReference>
<proteinExistence type="inferred from homology"/>
<dbReference type="AlphaFoldDB" id="A0A3M6QZA3"/>
<evidence type="ECO:0000256" key="3">
    <source>
        <dbReference type="ARBA" id="ARBA00022679"/>
    </source>
</evidence>
<dbReference type="InterPro" id="IPR003730">
    <property type="entry name" value="Cu_polyphenol_OxRdtase"/>
</dbReference>